<keyword evidence="2" id="KW-0472">Membrane</keyword>
<evidence type="ECO:0000313" key="4">
    <source>
        <dbReference type="Proteomes" id="UP001604267"/>
    </source>
</evidence>
<evidence type="ECO:0000256" key="2">
    <source>
        <dbReference type="SAM" id="Phobius"/>
    </source>
</evidence>
<accession>A0ABW7BBT5</accession>
<evidence type="ECO:0000313" key="3">
    <source>
        <dbReference type="EMBL" id="MFG3013508.1"/>
    </source>
</evidence>
<reference evidence="3 4" key="1">
    <citation type="submission" date="2024-10" db="EMBL/GenBank/DDBJ databases">
        <title>The Natural Products Discovery Center: Release of the First 8490 Sequenced Strains for Exploring Actinobacteria Biosynthetic Diversity.</title>
        <authorList>
            <person name="Kalkreuter E."/>
            <person name="Kautsar S.A."/>
            <person name="Yang D."/>
            <person name="Bader C.D."/>
            <person name="Teijaro C.N."/>
            <person name="Fluegel L."/>
            <person name="Davis C.M."/>
            <person name="Simpson J.R."/>
            <person name="Lauterbach L."/>
            <person name="Steele A.D."/>
            <person name="Gui C."/>
            <person name="Meng S."/>
            <person name="Li G."/>
            <person name="Viehrig K."/>
            <person name="Ye F."/>
            <person name="Su P."/>
            <person name="Kiefer A.F."/>
            <person name="Nichols A."/>
            <person name="Cepeda A.J."/>
            <person name="Yan W."/>
            <person name="Fan B."/>
            <person name="Jiang Y."/>
            <person name="Adhikari A."/>
            <person name="Zheng C.-J."/>
            <person name="Schuster L."/>
            <person name="Cowan T.M."/>
            <person name="Smanski M.J."/>
            <person name="Chevrette M.G."/>
            <person name="De Carvalho L.P.S."/>
            <person name="Shen B."/>
        </authorList>
    </citation>
    <scope>NUCLEOTIDE SEQUENCE [LARGE SCALE GENOMIC DNA]</scope>
    <source>
        <strain evidence="3 4">NPDC048320</strain>
    </source>
</reference>
<keyword evidence="4" id="KW-1185">Reference proteome</keyword>
<protein>
    <submittedName>
        <fullName evidence="3">M6 family metalloprotease domain-containing protein</fullName>
    </submittedName>
</protein>
<dbReference type="InterPro" id="IPR008757">
    <property type="entry name" value="Peptidase_M6-like_domain"/>
</dbReference>
<keyword evidence="2" id="KW-0812">Transmembrane</keyword>
<dbReference type="PANTHER" id="PTHR41775:SF1">
    <property type="entry name" value="PEPTIDASE M6-LIKE DOMAIN-CONTAINING PROTEIN"/>
    <property type="match status" value="1"/>
</dbReference>
<keyword evidence="3" id="KW-0645">Protease</keyword>
<name>A0ABW7BBT5_9ACTN</name>
<dbReference type="PANTHER" id="PTHR41775">
    <property type="entry name" value="SECRETED PROTEIN-RELATED"/>
    <property type="match status" value="1"/>
</dbReference>
<dbReference type="GO" id="GO:0008237">
    <property type="term" value="F:metallopeptidase activity"/>
    <property type="evidence" value="ECO:0007669"/>
    <property type="project" value="UniProtKB-KW"/>
</dbReference>
<dbReference type="Proteomes" id="UP001604267">
    <property type="component" value="Unassembled WGS sequence"/>
</dbReference>
<keyword evidence="3" id="KW-0482">Metalloprotease</keyword>
<organism evidence="3 4">
    <name type="scientific">Streptomyces cinerochromogenes</name>
    <dbReference type="NCBI Taxonomy" id="66422"/>
    <lineage>
        <taxon>Bacteria</taxon>
        <taxon>Bacillati</taxon>
        <taxon>Actinomycetota</taxon>
        <taxon>Actinomycetes</taxon>
        <taxon>Kitasatosporales</taxon>
        <taxon>Streptomycetaceae</taxon>
        <taxon>Streptomyces</taxon>
    </lineage>
</organism>
<keyword evidence="2" id="KW-1133">Transmembrane helix</keyword>
<sequence>MSETRVPREGTPAKAGTDGRDRLPGEVRNIPRFRLPRTRRPFPLLVLWALTVLLALTAVPAQHAHAVNGSTSPCALQGWGTTVNEGQNTDYTQFLNPLGIKNVGVVYVDFPDVAGAGDVADYYNLLSPAADWVWNASYGKTGLSMRPMVNRWVRMPSASNAYGTSSPTYQQHTRYVTDALRAAADAGADLARYDLFYIVSTAHSQVSGSHTWYWTPTQPIVIKGTTVRWAVTFGTDMWHWGYKVAAHETAHVFGAPDLYAFSGDQHRYVGGWDVMGHIAGAAPQYFGWLSWKFGWTGDDQVVCVWQNRTQNTATLNGVEYVGGTKLLAVKTGTTTAYVAEARRKAHNDSGACSSGVVIYKVDTSVASGQGPVRVVPNPNAAAPPAGCGTLDMATWQPGQTFYDRAAGVQFTVRSADAYNSTVNAIKW</sequence>
<feature type="region of interest" description="Disordered" evidence="1">
    <location>
        <begin position="1"/>
        <end position="25"/>
    </location>
</feature>
<dbReference type="NCBIfam" id="TIGR03296">
    <property type="entry name" value="M6dom_TIGR03296"/>
    <property type="match status" value="1"/>
</dbReference>
<gene>
    <name evidence="3" type="ORF">ACGFZB_24150</name>
</gene>
<dbReference type="RefSeq" id="WP_392819479.1">
    <property type="nucleotide sequence ID" value="NZ_JBICYV010000012.1"/>
</dbReference>
<comment type="caution">
    <text evidence="3">The sequence shown here is derived from an EMBL/GenBank/DDBJ whole genome shotgun (WGS) entry which is preliminary data.</text>
</comment>
<proteinExistence type="predicted"/>
<keyword evidence="3" id="KW-0378">Hydrolase</keyword>
<evidence type="ECO:0000256" key="1">
    <source>
        <dbReference type="SAM" id="MobiDB-lite"/>
    </source>
</evidence>
<dbReference type="EMBL" id="JBICYV010000012">
    <property type="protein sequence ID" value="MFG3013508.1"/>
    <property type="molecule type" value="Genomic_DNA"/>
</dbReference>
<feature type="transmembrane region" description="Helical" evidence="2">
    <location>
        <begin position="42"/>
        <end position="61"/>
    </location>
</feature>